<dbReference type="InterPro" id="IPR024654">
    <property type="entry name" value="Calcineurin-like_PHP_lpxH"/>
</dbReference>
<keyword evidence="5" id="KW-1185">Reference proteome</keyword>
<feature type="domain" description="Calcineurin-like phosphoesterase" evidence="3">
    <location>
        <begin position="16"/>
        <end position="153"/>
    </location>
</feature>
<comment type="cofactor">
    <cofactor evidence="2">
        <name>a divalent metal cation</name>
        <dbReference type="ChEBI" id="CHEBI:60240"/>
    </cofactor>
</comment>
<comment type="caution">
    <text evidence="4">The sequence shown here is derived from an EMBL/GenBank/DDBJ whole genome shotgun (WGS) entry which is preliminary data.</text>
</comment>
<protein>
    <recommendedName>
        <fullName evidence="2">Phosphoesterase</fullName>
        <ecNumber evidence="2">3.1.4.-</ecNumber>
    </recommendedName>
</protein>
<dbReference type="EC" id="3.1.4.-" evidence="2"/>
<evidence type="ECO:0000313" key="4">
    <source>
        <dbReference type="EMBL" id="NDY43087.1"/>
    </source>
</evidence>
<dbReference type="Gene3D" id="3.60.21.10">
    <property type="match status" value="1"/>
</dbReference>
<accession>A0A6N9TUH0</accession>
<dbReference type="EMBL" id="JAAGRR010000119">
    <property type="protein sequence ID" value="NDY43087.1"/>
    <property type="molecule type" value="Genomic_DNA"/>
</dbReference>
<sequence>MDNVLKSLRDRDRVRAGVISDTHGVLRPEAAAALAGVDVILHAGDIGGPDILDRLRRIAPVAAVRGNMDFGSWAAALPVIEVVTLAGAGILLAHQGDALDADPVALGCRAVVSGHTHRPSLEEREGVLYLNPGSAGRARFGSPSGVAFLEVHRGRVAGVLVPLDPGGVAEERAPAWGMPLAASAPPPPRG</sequence>
<proteinExistence type="inferred from homology"/>
<dbReference type="SUPFAM" id="SSF56300">
    <property type="entry name" value="Metallo-dependent phosphatases"/>
    <property type="match status" value="1"/>
</dbReference>
<gene>
    <name evidence="4" type="ORF">G3N55_09565</name>
</gene>
<organism evidence="4 5">
    <name type="scientific">Dissulfurirhabdus thermomarina</name>
    <dbReference type="NCBI Taxonomy" id="1765737"/>
    <lineage>
        <taxon>Bacteria</taxon>
        <taxon>Deltaproteobacteria</taxon>
        <taxon>Dissulfurirhabdaceae</taxon>
        <taxon>Dissulfurirhabdus</taxon>
    </lineage>
</organism>
<dbReference type="AlphaFoldDB" id="A0A6N9TUH0"/>
<dbReference type="GO" id="GO:0016787">
    <property type="term" value="F:hydrolase activity"/>
    <property type="evidence" value="ECO:0007669"/>
    <property type="project" value="UniProtKB-UniRule"/>
</dbReference>
<comment type="similarity">
    <text evidence="1 2">Belongs to the metallophosphoesterase superfamily. YfcE family.</text>
</comment>
<dbReference type="PANTHER" id="PTHR11124">
    <property type="entry name" value="VACUOLAR SORTING PROTEIN VPS29"/>
    <property type="match status" value="1"/>
</dbReference>
<dbReference type="Proteomes" id="UP000469346">
    <property type="component" value="Unassembled WGS sequence"/>
</dbReference>
<dbReference type="RefSeq" id="WP_163299203.1">
    <property type="nucleotide sequence ID" value="NZ_JAAGRR010000119.1"/>
</dbReference>
<reference evidence="4 5" key="1">
    <citation type="submission" date="2020-02" db="EMBL/GenBank/DDBJ databases">
        <title>Comparative genomics of sulfur disproportionating microorganisms.</title>
        <authorList>
            <person name="Ward L.M."/>
            <person name="Bertran E."/>
            <person name="Johnston D.T."/>
        </authorList>
    </citation>
    <scope>NUCLEOTIDE SEQUENCE [LARGE SCALE GENOMIC DNA]</scope>
    <source>
        <strain evidence="4 5">DSM 100025</strain>
    </source>
</reference>
<evidence type="ECO:0000256" key="1">
    <source>
        <dbReference type="ARBA" id="ARBA00008950"/>
    </source>
</evidence>
<name>A0A6N9TUH0_DISTH</name>
<dbReference type="NCBIfam" id="TIGR00040">
    <property type="entry name" value="yfcE"/>
    <property type="match status" value="1"/>
</dbReference>
<dbReference type="InterPro" id="IPR029052">
    <property type="entry name" value="Metallo-depent_PP-like"/>
</dbReference>
<dbReference type="GO" id="GO:0046872">
    <property type="term" value="F:metal ion binding"/>
    <property type="evidence" value="ECO:0007669"/>
    <property type="project" value="UniProtKB-KW"/>
</dbReference>
<keyword evidence="2" id="KW-0479">Metal-binding</keyword>
<evidence type="ECO:0000259" key="3">
    <source>
        <dbReference type="Pfam" id="PF12850"/>
    </source>
</evidence>
<evidence type="ECO:0000313" key="5">
    <source>
        <dbReference type="Proteomes" id="UP000469346"/>
    </source>
</evidence>
<dbReference type="InterPro" id="IPR000979">
    <property type="entry name" value="Phosphodiesterase_MJ0936/Vps29"/>
</dbReference>
<evidence type="ECO:0000256" key="2">
    <source>
        <dbReference type="RuleBase" id="RU362039"/>
    </source>
</evidence>
<dbReference type="Pfam" id="PF12850">
    <property type="entry name" value="Metallophos_2"/>
    <property type="match status" value="1"/>
</dbReference>